<dbReference type="PANTHER" id="PTHR30037:SF4">
    <property type="entry name" value="DNA-3-METHYLADENINE GLYCOSYLASE I"/>
    <property type="match status" value="1"/>
</dbReference>
<protein>
    <submittedName>
        <fullName evidence="2">3-methyladenine DNA glycosylase</fullName>
    </submittedName>
</protein>
<dbReference type="Gene3D" id="1.10.340.30">
    <property type="entry name" value="Hypothetical protein, domain 2"/>
    <property type="match status" value="1"/>
</dbReference>
<dbReference type="GO" id="GO:0006284">
    <property type="term" value="P:base-excision repair"/>
    <property type="evidence" value="ECO:0007669"/>
    <property type="project" value="InterPro"/>
</dbReference>
<dbReference type="Proteomes" id="UP000324497">
    <property type="component" value="Chromosome"/>
</dbReference>
<feature type="binding site" evidence="1">
    <location>
        <position position="15"/>
    </location>
    <ligand>
        <name>Zn(2+)</name>
        <dbReference type="ChEBI" id="CHEBI:29105"/>
    </ligand>
</feature>
<proteinExistence type="predicted"/>
<dbReference type="InterPro" id="IPR005019">
    <property type="entry name" value="Adenine_glyco"/>
</dbReference>
<feature type="binding site" evidence="1">
    <location>
        <position position="190"/>
    </location>
    <ligand>
        <name>Zn(2+)</name>
        <dbReference type="ChEBI" id="CHEBI:29105"/>
    </ligand>
</feature>
<feature type="binding site" evidence="1">
    <location>
        <position position="29"/>
    </location>
    <ligand>
        <name>Zn(2+)</name>
        <dbReference type="ChEBI" id="CHEBI:29105"/>
    </ligand>
</feature>
<dbReference type="KEGG" id="lng:BSQ50_10365"/>
<sequence>MENKFRPQAAPIKRCNWAESADQLMQAYHDYEWGTPCHNDQHLFELLSLEIMQAGLSWQTILNKRAAFRQALANFDFYQVQAMAPKLPQLLANPKIVRNQAKLTAIINNAKIAAQINKSGQTFNNYLWQMIDYQPIVHHYQTAAEVPATDPTAIKISQTLKKAGFKFTGPVVVYSFMQAAGLVNDHQADCFLAAK</sequence>
<organism evidence="2 3">
    <name type="scientific">Liquorilactobacillus nagelii</name>
    <dbReference type="NCBI Taxonomy" id="82688"/>
    <lineage>
        <taxon>Bacteria</taxon>
        <taxon>Bacillati</taxon>
        <taxon>Bacillota</taxon>
        <taxon>Bacilli</taxon>
        <taxon>Lactobacillales</taxon>
        <taxon>Lactobacillaceae</taxon>
        <taxon>Liquorilactobacillus</taxon>
    </lineage>
</organism>
<evidence type="ECO:0000256" key="1">
    <source>
        <dbReference type="PIRSR" id="PIRSR605019-1"/>
    </source>
</evidence>
<dbReference type="GO" id="GO:0008725">
    <property type="term" value="F:DNA-3-methyladenine glycosylase activity"/>
    <property type="evidence" value="ECO:0007669"/>
    <property type="project" value="InterPro"/>
</dbReference>
<dbReference type="AlphaFoldDB" id="A0A3S6R2V8"/>
<gene>
    <name evidence="2" type="ORF">BSQ50_10365</name>
</gene>
<feature type="binding site" evidence="1">
    <location>
        <position position="186"/>
    </location>
    <ligand>
        <name>Zn(2+)</name>
        <dbReference type="ChEBI" id="CHEBI:29105"/>
    </ligand>
</feature>
<keyword evidence="1" id="KW-0862">Zinc</keyword>
<dbReference type="EMBL" id="CP018180">
    <property type="protein sequence ID" value="AUJ32905.1"/>
    <property type="molecule type" value="Genomic_DNA"/>
</dbReference>
<keyword evidence="3" id="KW-1185">Reference proteome</keyword>
<dbReference type="PANTHER" id="PTHR30037">
    <property type="entry name" value="DNA-3-METHYLADENINE GLYCOSYLASE 1"/>
    <property type="match status" value="1"/>
</dbReference>
<dbReference type="InterPro" id="IPR052891">
    <property type="entry name" value="DNA-3mA_glycosylase"/>
</dbReference>
<dbReference type="InterPro" id="IPR011257">
    <property type="entry name" value="DNA_glycosylase"/>
</dbReference>
<dbReference type="SUPFAM" id="SSF48150">
    <property type="entry name" value="DNA-glycosylase"/>
    <property type="match status" value="1"/>
</dbReference>
<accession>A0A3S6R2V8</accession>
<evidence type="ECO:0000313" key="3">
    <source>
        <dbReference type="Proteomes" id="UP000324497"/>
    </source>
</evidence>
<reference evidence="2 3" key="1">
    <citation type="submission" date="2016-11" db="EMBL/GenBank/DDBJ databases">
        <title>Interaction between Lactobacillus species and yeast in water kefir.</title>
        <authorList>
            <person name="Behr J."/>
            <person name="Xu D."/>
            <person name="Vogel R.F."/>
        </authorList>
    </citation>
    <scope>NUCLEOTIDE SEQUENCE [LARGE SCALE GENOMIC DNA]</scope>
    <source>
        <strain evidence="2 3">TMW 1.1827</strain>
    </source>
</reference>
<keyword evidence="1" id="KW-0479">Metal-binding</keyword>
<dbReference type="RefSeq" id="WP_148127146.1">
    <property type="nucleotide sequence ID" value="NZ_CP018180.1"/>
</dbReference>
<dbReference type="Pfam" id="PF03352">
    <property type="entry name" value="Adenine_glyco"/>
    <property type="match status" value="1"/>
</dbReference>
<dbReference type="GO" id="GO:0046872">
    <property type="term" value="F:metal ion binding"/>
    <property type="evidence" value="ECO:0007669"/>
    <property type="project" value="UniProtKB-KW"/>
</dbReference>
<name>A0A3S6R2V8_9LACO</name>
<evidence type="ECO:0000313" key="2">
    <source>
        <dbReference type="EMBL" id="AUJ32905.1"/>
    </source>
</evidence>